<accession>A0A8J7IXG8</accession>
<comment type="caution">
    <text evidence="2">The sequence shown here is derived from an EMBL/GenBank/DDBJ whole genome shotgun (WGS) entry which is preliminary data.</text>
</comment>
<keyword evidence="1" id="KW-0812">Transmembrane</keyword>
<feature type="transmembrane region" description="Helical" evidence="1">
    <location>
        <begin position="21"/>
        <end position="40"/>
    </location>
</feature>
<dbReference type="EMBL" id="JADEWZ010000058">
    <property type="protein sequence ID" value="MBE9118738.1"/>
    <property type="molecule type" value="Genomic_DNA"/>
</dbReference>
<evidence type="ECO:0000313" key="2">
    <source>
        <dbReference type="EMBL" id="MBE9118738.1"/>
    </source>
</evidence>
<dbReference type="Proteomes" id="UP000654482">
    <property type="component" value="Unassembled WGS sequence"/>
</dbReference>
<name>A0A8J7IXG8_9CYAN</name>
<sequence>MKQRNPIIEWVTDPTKNFLTSFLVGTLLFTIISDGISALFWDNLSEWLQAKLNIEELSTFRLIVVVVLILAIFVLIYVTPFSRWLKRRLVRTFGNTPQTVQTNVRPLRETFPGLIAVMGRTLPNDESPAERAILHHWNGGQTPHLLHCWIVCTQQSESSAQELQKKLIDKGLSQGCALHYGDDYWMDDPENFGEQLNLCVADDLIDDPIYIQRLINCIYADACTRYDLDESEMIADFTGGTKSMSAGILLACATAARRLQYISQLGNRELMEIEIAYKLVPDKSA</sequence>
<dbReference type="AlphaFoldDB" id="A0A8J7IXG8"/>
<organism evidence="2 3">
    <name type="scientific">Lusitaniella coriacea LEGE 07157</name>
    <dbReference type="NCBI Taxonomy" id="945747"/>
    <lineage>
        <taxon>Bacteria</taxon>
        <taxon>Bacillati</taxon>
        <taxon>Cyanobacteriota</taxon>
        <taxon>Cyanophyceae</taxon>
        <taxon>Spirulinales</taxon>
        <taxon>Lusitaniellaceae</taxon>
        <taxon>Lusitaniella</taxon>
    </lineage>
</organism>
<proteinExistence type="predicted"/>
<evidence type="ECO:0000313" key="3">
    <source>
        <dbReference type="Proteomes" id="UP000654482"/>
    </source>
</evidence>
<keyword evidence="3" id="KW-1185">Reference proteome</keyword>
<feature type="transmembrane region" description="Helical" evidence="1">
    <location>
        <begin position="60"/>
        <end position="78"/>
    </location>
</feature>
<protein>
    <submittedName>
        <fullName evidence="2">CRISPR-associated protein</fullName>
    </submittedName>
</protein>
<reference evidence="2" key="1">
    <citation type="submission" date="2020-10" db="EMBL/GenBank/DDBJ databases">
        <authorList>
            <person name="Castelo-Branco R."/>
            <person name="Eusebio N."/>
            <person name="Adriana R."/>
            <person name="Vieira A."/>
            <person name="Brugerolle De Fraissinette N."/>
            <person name="Rezende De Castro R."/>
            <person name="Schneider M.P."/>
            <person name="Vasconcelos V."/>
            <person name="Leao P.N."/>
        </authorList>
    </citation>
    <scope>NUCLEOTIDE SEQUENCE</scope>
    <source>
        <strain evidence="2">LEGE 07157</strain>
    </source>
</reference>
<keyword evidence="1" id="KW-1133">Transmembrane helix</keyword>
<gene>
    <name evidence="2" type="ORF">IQ249_22875</name>
</gene>
<keyword evidence="1" id="KW-0472">Membrane</keyword>
<evidence type="ECO:0000256" key="1">
    <source>
        <dbReference type="SAM" id="Phobius"/>
    </source>
</evidence>
<dbReference type="RefSeq" id="WP_194031831.1">
    <property type="nucleotide sequence ID" value="NZ_JADEWZ010000058.1"/>
</dbReference>